<name>K4KE99_SIMAS</name>
<dbReference type="InterPro" id="IPR006597">
    <property type="entry name" value="Sel1-like"/>
</dbReference>
<dbReference type="InterPro" id="IPR011990">
    <property type="entry name" value="TPR-like_helical_dom_sf"/>
</dbReference>
<proteinExistence type="predicted"/>
<dbReference type="SMART" id="SM00028">
    <property type="entry name" value="TPR"/>
    <property type="match status" value="3"/>
</dbReference>
<dbReference type="OrthoDB" id="6114904at2"/>
<dbReference type="KEGG" id="saga:M5M_00672"/>
<dbReference type="SMART" id="SM00671">
    <property type="entry name" value="SEL1"/>
    <property type="match status" value="8"/>
</dbReference>
<dbReference type="SUPFAM" id="SSF81901">
    <property type="entry name" value="HCP-like"/>
    <property type="match status" value="2"/>
</dbReference>
<dbReference type="PANTHER" id="PTHR11102">
    <property type="entry name" value="SEL-1-LIKE PROTEIN"/>
    <property type="match status" value="1"/>
</dbReference>
<feature type="signal peptide" evidence="1">
    <location>
        <begin position="1"/>
        <end position="22"/>
    </location>
</feature>
<dbReference type="InterPro" id="IPR019734">
    <property type="entry name" value="TPR_rpt"/>
</dbReference>
<reference evidence="2 3" key="1">
    <citation type="journal article" date="2013" name="Genome Announc.">
        <title>Complete genome sequence of Simiduia agarivorans SA1(T), a marine bacterium able to degrade a variety of polysaccharides.</title>
        <authorList>
            <person name="Lin S.Y."/>
            <person name="Shieh W.Y."/>
            <person name="Chen J.S."/>
            <person name="Tang S.L."/>
        </authorList>
    </citation>
    <scope>NUCLEOTIDE SEQUENCE [LARGE SCALE GENOMIC DNA]</scope>
    <source>
        <strain evidence="3">DSM 21679 / JCM 13881 / BCRC 17597 / SA1</strain>
    </source>
</reference>
<keyword evidence="1" id="KW-0732">Signal</keyword>
<evidence type="ECO:0000313" key="2">
    <source>
        <dbReference type="EMBL" id="AFU97369.2"/>
    </source>
</evidence>
<dbReference type="Pfam" id="PF08238">
    <property type="entry name" value="Sel1"/>
    <property type="match status" value="8"/>
</dbReference>
<dbReference type="InterPro" id="IPR050767">
    <property type="entry name" value="Sel1_AlgK"/>
</dbReference>
<dbReference type="AlphaFoldDB" id="K4KE99"/>
<protein>
    <recommendedName>
        <fullName evidence="4">Sel1 repeat family protein</fullName>
    </recommendedName>
</protein>
<accession>K4KE99</accession>
<evidence type="ECO:0008006" key="4">
    <source>
        <dbReference type="Google" id="ProtNLM"/>
    </source>
</evidence>
<dbReference type="PANTHER" id="PTHR11102:SF160">
    <property type="entry name" value="ERAD-ASSOCIATED E3 UBIQUITIN-PROTEIN LIGASE COMPONENT HRD3"/>
    <property type="match status" value="1"/>
</dbReference>
<dbReference type="HOGENOM" id="CLU_592992_0_0_6"/>
<feature type="chain" id="PRO_5003878174" description="Sel1 repeat family protein" evidence="1">
    <location>
        <begin position="23"/>
        <end position="461"/>
    </location>
</feature>
<organism evidence="2 3">
    <name type="scientific">Simiduia agarivorans (strain DSM 21679 / JCM 13881 / BCRC 17597 / SA1)</name>
    <dbReference type="NCBI Taxonomy" id="1117647"/>
    <lineage>
        <taxon>Bacteria</taxon>
        <taxon>Pseudomonadati</taxon>
        <taxon>Pseudomonadota</taxon>
        <taxon>Gammaproteobacteria</taxon>
        <taxon>Cellvibrionales</taxon>
        <taxon>Cellvibrionaceae</taxon>
        <taxon>Simiduia</taxon>
    </lineage>
</organism>
<dbReference type="EMBL" id="CP003746">
    <property type="protein sequence ID" value="AFU97369.2"/>
    <property type="molecule type" value="Genomic_DNA"/>
</dbReference>
<keyword evidence="3" id="KW-1185">Reference proteome</keyword>
<evidence type="ECO:0000313" key="3">
    <source>
        <dbReference type="Proteomes" id="UP000000466"/>
    </source>
</evidence>
<dbReference type="STRING" id="1117647.M5M_00672"/>
<dbReference type="Proteomes" id="UP000000466">
    <property type="component" value="Chromosome"/>
</dbReference>
<gene>
    <name evidence="2" type="ordered locus">M5M_00672</name>
</gene>
<dbReference type="RefSeq" id="WP_016389130.1">
    <property type="nucleotide sequence ID" value="NC_018868.3"/>
</dbReference>
<sequence length="461" mass="51515">MRRFILLAAIFSSSLVGVKLWAADVCSDAKDMWSVVAESGSESLLKGYLQQYSSCPLFKALAQKELDALAELRARGQADSNLTEVAGPDSDGSADLAKCYKSGAMLGQFPDYDPVEFSKLDVVESLYFCQMALEQFPDNIDVRTLYVRALLKKKDYDGIDKILKPGVDANDGYALSLMGTYYRDLGKNEIAFDYFSRSAAQDNVYGYVNLGLVYDFGRGVRQDYQKARKNYEMANSKGAMMHSNLALLYMNGQGVEKDLNKAIAIFEAHLAAGGVDVANLGHIYHKMLPKKNIKNAIKYYTLAAEKDASDWSMNRLGSIFANEVGFLSAEKAIHWWGKAAEKGSSTAAYNLGLLYQGDFQVGSVDHEKKIRYFKLAAKLGSDDAYRMLGYFYFNGEGVVPNVDIAREYYEFAANMGNVKSQRAVGRIYYEQNNFKKARYWYEKAAEKGDEIALKLLAQMDE</sequence>
<evidence type="ECO:0000256" key="1">
    <source>
        <dbReference type="SAM" id="SignalP"/>
    </source>
</evidence>
<dbReference type="eggNOG" id="COG0790">
    <property type="taxonomic scope" value="Bacteria"/>
</dbReference>
<dbReference type="Gene3D" id="1.25.40.10">
    <property type="entry name" value="Tetratricopeptide repeat domain"/>
    <property type="match status" value="3"/>
</dbReference>